<keyword evidence="7" id="KW-0862">Zinc</keyword>
<evidence type="ECO:0000256" key="7">
    <source>
        <dbReference type="ARBA" id="ARBA00022833"/>
    </source>
</evidence>
<dbReference type="Pfam" id="PF13920">
    <property type="entry name" value="zf-C3HC4_3"/>
    <property type="match status" value="1"/>
</dbReference>
<dbReference type="SMART" id="SM00184">
    <property type="entry name" value="RING"/>
    <property type="match status" value="1"/>
</dbReference>
<keyword evidence="3" id="KW-0808">Transferase</keyword>
<evidence type="ECO:0000256" key="5">
    <source>
        <dbReference type="ARBA" id="ARBA00022771"/>
    </source>
</evidence>
<dbReference type="GO" id="GO:0016567">
    <property type="term" value="P:protein ubiquitination"/>
    <property type="evidence" value="ECO:0007669"/>
    <property type="project" value="UniProtKB-ARBA"/>
</dbReference>
<evidence type="ECO:0000313" key="11">
    <source>
        <dbReference type="Proteomes" id="UP000694621"/>
    </source>
</evidence>
<dbReference type="InterPro" id="IPR043136">
    <property type="entry name" value="B30.2/SPRY_sf"/>
</dbReference>
<dbReference type="InterPro" id="IPR003877">
    <property type="entry name" value="SPRY_dom"/>
</dbReference>
<dbReference type="SUPFAM" id="SSF49899">
    <property type="entry name" value="Concanavalin A-like lectins/glucanases"/>
    <property type="match status" value="1"/>
</dbReference>
<protein>
    <recommendedName>
        <fullName evidence="2">RING-type E3 ubiquitin transferase</fullName>
        <ecNumber evidence="2">2.3.2.27</ecNumber>
    </recommendedName>
</protein>
<dbReference type="PROSITE" id="PS50089">
    <property type="entry name" value="ZF_RING_2"/>
    <property type="match status" value="1"/>
</dbReference>
<evidence type="ECO:0000256" key="6">
    <source>
        <dbReference type="ARBA" id="ARBA00022786"/>
    </source>
</evidence>
<evidence type="ECO:0000256" key="2">
    <source>
        <dbReference type="ARBA" id="ARBA00012483"/>
    </source>
</evidence>
<dbReference type="Gene3D" id="3.30.40.10">
    <property type="entry name" value="Zinc/RING finger domain, C3HC4 (zinc finger)"/>
    <property type="match status" value="1"/>
</dbReference>
<dbReference type="InterPro" id="IPR001841">
    <property type="entry name" value="Znf_RING"/>
</dbReference>
<dbReference type="GO" id="GO:0051603">
    <property type="term" value="P:proteolysis involved in protein catabolic process"/>
    <property type="evidence" value="ECO:0007669"/>
    <property type="project" value="TreeGrafter"/>
</dbReference>
<dbReference type="InterPro" id="IPR045129">
    <property type="entry name" value="RNF123/RKP/RSPRY1"/>
</dbReference>
<keyword evidence="6" id="KW-0833">Ubl conjugation pathway</keyword>
<dbReference type="InterPro" id="IPR013083">
    <property type="entry name" value="Znf_RING/FYVE/PHD"/>
</dbReference>
<evidence type="ECO:0000256" key="8">
    <source>
        <dbReference type="PROSITE-ProRule" id="PRU00175"/>
    </source>
</evidence>
<keyword evidence="4" id="KW-0479">Metal-binding</keyword>
<feature type="domain" description="RING-type" evidence="9">
    <location>
        <begin position="963"/>
        <end position="1001"/>
    </location>
</feature>
<dbReference type="GO" id="GO:0008270">
    <property type="term" value="F:zinc ion binding"/>
    <property type="evidence" value="ECO:0007669"/>
    <property type="project" value="UniProtKB-KW"/>
</dbReference>
<dbReference type="InterPro" id="IPR013320">
    <property type="entry name" value="ConA-like_dom_sf"/>
</dbReference>
<comment type="catalytic activity">
    <reaction evidence="1">
        <text>S-ubiquitinyl-[E2 ubiquitin-conjugating enzyme]-L-cysteine + [acceptor protein]-L-lysine = [E2 ubiquitin-conjugating enzyme]-L-cysteine + N(6)-ubiquitinyl-[acceptor protein]-L-lysine.</text>
        <dbReference type="EC" id="2.3.2.27"/>
    </reaction>
</comment>
<reference evidence="10" key="1">
    <citation type="submission" date="2025-08" db="UniProtKB">
        <authorList>
            <consortium name="Ensembl"/>
        </authorList>
    </citation>
    <scope>IDENTIFICATION</scope>
</reference>
<dbReference type="Proteomes" id="UP000694621">
    <property type="component" value="Unplaced"/>
</dbReference>
<dbReference type="SUPFAM" id="SSF57850">
    <property type="entry name" value="RING/U-box"/>
    <property type="match status" value="1"/>
</dbReference>
<organism evidence="10 11">
    <name type="scientific">Astyanax mexicanus</name>
    <name type="common">Blind cave fish</name>
    <name type="synonym">Astyanax fasciatus mexicanus</name>
    <dbReference type="NCBI Taxonomy" id="7994"/>
    <lineage>
        <taxon>Eukaryota</taxon>
        <taxon>Metazoa</taxon>
        <taxon>Chordata</taxon>
        <taxon>Craniata</taxon>
        <taxon>Vertebrata</taxon>
        <taxon>Euteleostomi</taxon>
        <taxon>Actinopterygii</taxon>
        <taxon>Neopterygii</taxon>
        <taxon>Teleostei</taxon>
        <taxon>Ostariophysi</taxon>
        <taxon>Characiformes</taxon>
        <taxon>Characoidei</taxon>
        <taxon>Acestrorhamphidae</taxon>
        <taxon>Acestrorhamphinae</taxon>
        <taxon>Astyanax</taxon>
    </lineage>
</organism>
<dbReference type="FunFam" id="3.30.40.10:FF:000133">
    <property type="entry name" value="E3 ubiquitin-protein ligase RNF123"/>
    <property type="match status" value="1"/>
</dbReference>
<evidence type="ECO:0000313" key="10">
    <source>
        <dbReference type="Ensembl" id="ENSAMXP00005027978.1"/>
    </source>
</evidence>
<dbReference type="AlphaFoldDB" id="A0A8B9JZJ9"/>
<proteinExistence type="predicted"/>
<evidence type="ECO:0000256" key="1">
    <source>
        <dbReference type="ARBA" id="ARBA00000900"/>
    </source>
</evidence>
<evidence type="ECO:0000259" key="9">
    <source>
        <dbReference type="PROSITE" id="PS50089"/>
    </source>
</evidence>
<dbReference type="CDD" id="cd16541">
    <property type="entry name" value="RING-HC_RNF123"/>
    <property type="match status" value="1"/>
</dbReference>
<name>A0A8B9JZJ9_ASTMX</name>
<keyword evidence="5 8" id="KW-0863">Zinc-finger</keyword>
<dbReference type="EC" id="2.3.2.27" evidence="2"/>
<dbReference type="InterPro" id="IPR057987">
    <property type="entry name" value="TPR_RNF123/RKP"/>
</dbReference>
<dbReference type="Pfam" id="PF00622">
    <property type="entry name" value="SPRY"/>
    <property type="match status" value="1"/>
</dbReference>
<dbReference type="PANTHER" id="PTHR13363">
    <property type="entry name" value="RING FINGER AND SRY DOMAIN-CONTAINING"/>
    <property type="match status" value="1"/>
</dbReference>
<evidence type="ECO:0000256" key="4">
    <source>
        <dbReference type="ARBA" id="ARBA00022723"/>
    </source>
</evidence>
<accession>A0A8B9JZJ9</accession>
<dbReference type="Gene3D" id="2.60.120.920">
    <property type="match status" value="1"/>
</dbReference>
<sequence>QDLGAHLERLLSEDEPAEDVSDQVDGRLGPSPVVLDHTSGFEGLLFVDDDLLGVIGHSNFSSIRATTCVYKGKWVYEVLISSQGLMQIGWCTLNCRFNQEEGVGDTPDSYAYDGNRVRKWNVTTTNYGKVGTYTHTHTHTYIYYYFCDLRPSLQLSLTIQFLTYPVEGYLPLQDPPTADLNKDFEVNECLKQLMMSLLRAYRFSPIIPDLGFQIHYLRLTTAILRHEKSRKYLLSNVATFDVLRSVVFFYIKTPLRVKEAGLEELIPTTWWPTRFDKEGKDEKDLRHETAEERLRRRAYERGCQRLKKRIEVVEELQVQILRLMLNNKDKGTGEASRYIFLNKFRKFLQENASNRGNPTVLCPPEYMVCFMHRLITAVRSYWDEGKRKSAGAISSEEAYVPPQVFYNGKVDYFDLQRLGGLLSHLKKTLKDDLASKANIIIDPAEIQAASMDDLDEDEESGAAQVKLLWRWLADANLLNMSFTFEGSHGNDGLLLGRPLEEPDQPITEKSLLEILDGIVMMYNLSVHQQLGKMVVVSDDVHEYAVALKDTEEKIARCPGRRPDILEELQKSQKVFAEKLNHLSRRLAWINATIYSKEKMLDVYWLLRVCIRTIEHADNTGSLFAFNPEFYLNVAMNSYSALKNYFSPSNSMEELPGYEETLTQLAAILAKHFADPRIVGTDIKDSLMQALASYVCYPQSLRAVERIPEDQRVAMMRNLLAPYEQRPWAQTNWILVRLWRGCGFGYRYTRLPHLLKTKPEDANLPSLQKPCPSLLLQRHMAELLSQDKDMAASFLNSVLNQLNWAFSEFIGMIQEVRTMHSPQSVVCVSVHINCMLCCRELRLPPSLLNQVLNRVTAERNLFDRVVNLRLPGNARACDGRTVKIARAASVLLSDPCFQLHSIQHLLGEGEASAAGADHKHFSLHAYTDYISAEEEQKVEQMLGFLTEESKQAAATTPTCEDDLCPICYAHSISAIFKPCSHKSCKACINQHLMNNKDCFFCKATITGVEDYSKPAGS</sequence>
<dbReference type="Pfam" id="PF25576">
    <property type="entry name" value="TPR_RNF123"/>
    <property type="match status" value="1"/>
</dbReference>
<dbReference type="GO" id="GO:0005737">
    <property type="term" value="C:cytoplasm"/>
    <property type="evidence" value="ECO:0007669"/>
    <property type="project" value="TreeGrafter"/>
</dbReference>
<dbReference type="Ensembl" id="ENSAMXT00005030745.1">
    <property type="protein sequence ID" value="ENSAMXP00005027978.1"/>
    <property type="gene ID" value="ENSAMXG00005012749.1"/>
</dbReference>
<dbReference type="GO" id="GO:0061630">
    <property type="term" value="F:ubiquitin protein ligase activity"/>
    <property type="evidence" value="ECO:0007669"/>
    <property type="project" value="UniProtKB-EC"/>
</dbReference>
<evidence type="ECO:0000256" key="3">
    <source>
        <dbReference type="ARBA" id="ARBA00022679"/>
    </source>
</evidence>
<dbReference type="PANTHER" id="PTHR13363:SF5">
    <property type="entry name" value="E3 UBIQUITIN-PROTEIN LIGASE RNF123"/>
    <property type="match status" value="1"/>
</dbReference>